<dbReference type="GO" id="GO:0008270">
    <property type="term" value="F:zinc ion binding"/>
    <property type="evidence" value="ECO:0007669"/>
    <property type="project" value="InterPro"/>
</dbReference>
<evidence type="ECO:0000256" key="6">
    <source>
        <dbReference type="PIRSR" id="PIRSR001359-3"/>
    </source>
</evidence>
<feature type="binding site" evidence="6">
    <location>
        <position position="207"/>
    </location>
    <ligand>
        <name>Zn(2+)</name>
        <dbReference type="ChEBI" id="CHEBI:29105"/>
        <label>1</label>
        <note>catalytic</note>
    </ligand>
</feature>
<evidence type="ECO:0000313" key="7">
    <source>
        <dbReference type="EMBL" id="QIB27696.1"/>
    </source>
</evidence>
<accession>A0A6P1YIS7</accession>
<feature type="binding site" evidence="5">
    <location>
        <begin position="208"/>
        <end position="210"/>
    </location>
    <ligand>
        <name>dihydroxyacetone phosphate</name>
        <dbReference type="ChEBI" id="CHEBI:57642"/>
    </ligand>
</feature>
<feature type="binding site" evidence="6">
    <location>
        <position position="179"/>
    </location>
    <ligand>
        <name>Zn(2+)</name>
        <dbReference type="ChEBI" id="CHEBI:29105"/>
        <label>1</label>
        <note>catalytic</note>
    </ligand>
</feature>
<reference evidence="7 8" key="1">
    <citation type="submission" date="2020-02" db="EMBL/GenBank/DDBJ databases">
        <title>Thermophilic hydrogen producing bacteria, Caloranaerobacter azorensis.</title>
        <authorList>
            <person name="Baek K."/>
        </authorList>
    </citation>
    <scope>NUCLEOTIDE SEQUENCE [LARGE SCALE GENOMIC DNA]</scope>
    <source>
        <strain evidence="7 8">T3-1</strain>
    </source>
</reference>
<keyword evidence="2 6" id="KW-0862">Zinc</keyword>
<proteinExistence type="predicted"/>
<feature type="active site" description="Proton donor" evidence="4">
    <location>
        <position position="81"/>
    </location>
</feature>
<organism evidence="7 8">
    <name type="scientific">Caloranaerobacter azorensis</name>
    <dbReference type="NCBI Taxonomy" id="116090"/>
    <lineage>
        <taxon>Bacteria</taxon>
        <taxon>Bacillati</taxon>
        <taxon>Bacillota</taxon>
        <taxon>Tissierellia</taxon>
        <taxon>Tissierellales</taxon>
        <taxon>Thermohalobacteraceae</taxon>
        <taxon>Caloranaerobacter</taxon>
    </lineage>
</organism>
<keyword evidence="1 6" id="KW-0479">Metal-binding</keyword>
<evidence type="ECO:0000256" key="3">
    <source>
        <dbReference type="ARBA" id="ARBA00023239"/>
    </source>
</evidence>
<dbReference type="PIRSF" id="PIRSF001359">
    <property type="entry name" value="F_bP_aldolase_II"/>
    <property type="match status" value="1"/>
</dbReference>
<dbReference type="InterPro" id="IPR011289">
    <property type="entry name" value="Fruc_bis_ald_class-2"/>
</dbReference>
<dbReference type="RefSeq" id="WP_163235490.1">
    <property type="nucleotide sequence ID" value="NZ_CP048617.1"/>
</dbReference>
<dbReference type="InterPro" id="IPR000771">
    <property type="entry name" value="FBA_II"/>
</dbReference>
<evidence type="ECO:0000313" key="8">
    <source>
        <dbReference type="Proteomes" id="UP000464452"/>
    </source>
</evidence>
<dbReference type="Gene3D" id="3.20.20.70">
    <property type="entry name" value="Aldolase class I"/>
    <property type="match status" value="1"/>
</dbReference>
<dbReference type="PANTHER" id="PTHR30304">
    <property type="entry name" value="D-TAGATOSE-1,6-BISPHOSPHATE ALDOLASE"/>
    <property type="match status" value="1"/>
</dbReference>
<name>A0A6P1YIS7_9FIRM</name>
<feature type="binding site" evidence="6">
    <location>
        <position position="82"/>
    </location>
    <ligand>
        <name>Zn(2+)</name>
        <dbReference type="ChEBI" id="CHEBI:29105"/>
        <label>1</label>
        <note>catalytic</note>
    </ligand>
</feature>
<evidence type="ECO:0000256" key="2">
    <source>
        <dbReference type="ARBA" id="ARBA00022833"/>
    </source>
</evidence>
<dbReference type="PANTHER" id="PTHR30304:SF0">
    <property type="entry name" value="D-TAGATOSE-1,6-BISPHOSPHATE ALDOLASE SUBUNIT GATY-RELATED"/>
    <property type="match status" value="1"/>
</dbReference>
<evidence type="ECO:0000256" key="4">
    <source>
        <dbReference type="PIRSR" id="PIRSR001359-1"/>
    </source>
</evidence>
<feature type="binding site" evidence="6">
    <location>
        <position position="133"/>
    </location>
    <ligand>
        <name>Zn(2+)</name>
        <dbReference type="ChEBI" id="CHEBI:29105"/>
        <label>2</label>
    </ligand>
</feature>
<evidence type="ECO:0000256" key="5">
    <source>
        <dbReference type="PIRSR" id="PIRSR001359-2"/>
    </source>
</evidence>
<dbReference type="GO" id="GO:0006096">
    <property type="term" value="P:glycolytic process"/>
    <property type="evidence" value="ECO:0007669"/>
    <property type="project" value="InterPro"/>
</dbReference>
<feature type="binding site" evidence="6">
    <location>
        <position position="103"/>
    </location>
    <ligand>
        <name>Zn(2+)</name>
        <dbReference type="ChEBI" id="CHEBI:29105"/>
        <label>2</label>
    </ligand>
</feature>
<dbReference type="Pfam" id="PF01116">
    <property type="entry name" value="F_bP_aldolase"/>
    <property type="match status" value="1"/>
</dbReference>
<feature type="binding site" evidence="5">
    <location>
        <position position="180"/>
    </location>
    <ligand>
        <name>dihydroxyacetone phosphate</name>
        <dbReference type="ChEBI" id="CHEBI:57642"/>
    </ligand>
</feature>
<gene>
    <name evidence="7" type="ORF">G3A45_10595</name>
</gene>
<dbReference type="SUPFAM" id="SSF51569">
    <property type="entry name" value="Aldolase"/>
    <property type="match status" value="1"/>
</dbReference>
<dbReference type="AlphaFoldDB" id="A0A6P1YIS7"/>
<dbReference type="NCBIfam" id="TIGR00167">
    <property type="entry name" value="cbbA"/>
    <property type="match status" value="1"/>
</dbReference>
<dbReference type="CDD" id="cd00947">
    <property type="entry name" value="TBP_aldolase_IIB"/>
    <property type="match status" value="1"/>
</dbReference>
<evidence type="ECO:0000256" key="1">
    <source>
        <dbReference type="ARBA" id="ARBA00022723"/>
    </source>
</evidence>
<dbReference type="InterPro" id="IPR050246">
    <property type="entry name" value="Class_II_FBP_aldolase"/>
</dbReference>
<dbReference type="NCBIfam" id="TIGR01859">
    <property type="entry name" value="fruc_bis_ald"/>
    <property type="match status" value="1"/>
</dbReference>
<dbReference type="NCBIfam" id="NF009497">
    <property type="entry name" value="PRK12857.1"/>
    <property type="match status" value="1"/>
</dbReference>
<dbReference type="EMBL" id="CP048617">
    <property type="protein sequence ID" value="QIB27696.1"/>
    <property type="molecule type" value="Genomic_DNA"/>
</dbReference>
<dbReference type="Proteomes" id="UP000464452">
    <property type="component" value="Chromosome"/>
</dbReference>
<feature type="binding site" evidence="5">
    <location>
        <begin position="229"/>
        <end position="232"/>
    </location>
    <ligand>
        <name>dihydroxyacetone phosphate</name>
        <dbReference type="ChEBI" id="CHEBI:57642"/>
    </ligand>
</feature>
<dbReference type="PROSITE" id="PS00602">
    <property type="entry name" value="ALDOLASE_CLASS_II_1"/>
    <property type="match status" value="1"/>
</dbReference>
<dbReference type="GO" id="GO:0030388">
    <property type="term" value="P:fructose 1,6-bisphosphate metabolic process"/>
    <property type="evidence" value="ECO:0007669"/>
    <property type="project" value="InterPro"/>
</dbReference>
<keyword evidence="3" id="KW-0456">Lyase</keyword>
<dbReference type="KEGG" id="cazo:G3A45_10595"/>
<protein>
    <submittedName>
        <fullName evidence="7">Class II fructose-1,6-bisphosphate aldolase</fullName>
    </submittedName>
</protein>
<dbReference type="GO" id="GO:0004332">
    <property type="term" value="F:fructose-bisphosphate aldolase activity"/>
    <property type="evidence" value="ECO:0007669"/>
    <property type="project" value="InterPro"/>
</dbReference>
<comment type="cofactor">
    <cofactor evidence="6">
        <name>Zn(2+)</name>
        <dbReference type="ChEBI" id="CHEBI:29105"/>
    </cofactor>
    <text evidence="6">Binds 2 Zn(2+) ions per subunit. One is catalytic and the other provides a structural contribution.</text>
</comment>
<dbReference type="InterPro" id="IPR013785">
    <property type="entry name" value="Aldolase_TIM"/>
</dbReference>
<dbReference type="PROSITE" id="PS00806">
    <property type="entry name" value="ALDOLASE_CLASS_II_2"/>
    <property type="match status" value="1"/>
</dbReference>
<sequence>MLVSGKEILLDAHKKGYAVGAFNVNNMEIVQAIIEAAKETNSPVILQASQGGLKYAGVEYIAAMAKVAAETAKVPVAIHLDHGTDFVQIMKCIRNGFTSVMIDGSKYPLEENIAITKKVVEIAHAVGVSVEAELGKIGGTEDDITVDERDATFTDPDEAERFVKETGVDYLAIAIGTAHGPYKGEPKLDFDRLKVIKERLNMPIVLHGSSGVPEESIKKSVSLGVNKINIDTDIRMAFNKGVREFVENNPDVYDPRKILGPAREEMKKVIIEKMIMFGSAGRA</sequence>